<name>A0A1S1MTZ9_9GAMM</name>
<feature type="domain" description="YCII-related" evidence="2">
    <location>
        <begin position="1"/>
        <end position="89"/>
    </location>
</feature>
<protein>
    <recommendedName>
        <fullName evidence="2">YCII-related domain-containing protein</fullName>
    </recommendedName>
</protein>
<dbReference type="InterPro" id="IPR005545">
    <property type="entry name" value="YCII"/>
</dbReference>
<reference evidence="3 4" key="1">
    <citation type="submission" date="2016-09" db="EMBL/GenBank/DDBJ databases">
        <title>Pseudoalteromonas amylolytica sp. nov., isolated from the surface seawater.</title>
        <authorList>
            <person name="Wu Y.-H."/>
            <person name="Cheng H."/>
            <person name="Jin X.-B."/>
            <person name="Wang C.-S."/>
            <person name="Xu X.-W."/>
        </authorList>
    </citation>
    <scope>NUCLEOTIDE SEQUENCE [LARGE SCALE GENOMIC DNA]</scope>
    <source>
        <strain evidence="3 4">JW1</strain>
    </source>
</reference>
<evidence type="ECO:0000313" key="3">
    <source>
        <dbReference type="EMBL" id="OHU90104.1"/>
    </source>
</evidence>
<proteinExistence type="inferred from homology"/>
<comment type="similarity">
    <text evidence="1">Belongs to the YciI family.</text>
</comment>
<dbReference type="SUPFAM" id="SSF54909">
    <property type="entry name" value="Dimeric alpha+beta barrel"/>
    <property type="match status" value="1"/>
</dbReference>
<dbReference type="Proteomes" id="UP000179786">
    <property type="component" value="Unassembled WGS sequence"/>
</dbReference>
<evidence type="ECO:0000256" key="1">
    <source>
        <dbReference type="ARBA" id="ARBA00007689"/>
    </source>
</evidence>
<sequence>MQFIVTAYDHTDSDALNRRLACREAHLEGIKRMIKQGIFLSGGAMLDDQGKMIGSSVHLQFPTRAALDEWLAKDPYVSEKVWDRIEVCEARLVPTEQFK</sequence>
<dbReference type="Pfam" id="PF03795">
    <property type="entry name" value="YCII"/>
    <property type="match status" value="1"/>
</dbReference>
<organism evidence="3 4">
    <name type="scientific">Pseudoalteromonas amylolytica</name>
    <dbReference type="NCBI Taxonomy" id="1859457"/>
    <lineage>
        <taxon>Bacteria</taxon>
        <taxon>Pseudomonadati</taxon>
        <taxon>Pseudomonadota</taxon>
        <taxon>Gammaproteobacteria</taxon>
        <taxon>Alteromonadales</taxon>
        <taxon>Pseudoalteromonadaceae</taxon>
        <taxon>Pseudoalteromonas</taxon>
    </lineage>
</organism>
<dbReference type="PANTHER" id="PTHR33606:SF3">
    <property type="entry name" value="PROTEIN YCII"/>
    <property type="match status" value="1"/>
</dbReference>
<evidence type="ECO:0000313" key="4">
    <source>
        <dbReference type="Proteomes" id="UP000179786"/>
    </source>
</evidence>
<gene>
    <name evidence="3" type="ORF">BET10_15130</name>
</gene>
<keyword evidence="4" id="KW-1185">Reference proteome</keyword>
<dbReference type="STRING" id="1859457.BET10_15130"/>
<dbReference type="EMBL" id="MKJU01000027">
    <property type="protein sequence ID" value="OHU90104.1"/>
    <property type="molecule type" value="Genomic_DNA"/>
</dbReference>
<dbReference type="InterPro" id="IPR011008">
    <property type="entry name" value="Dimeric_a/b-barrel"/>
</dbReference>
<dbReference type="InterPro" id="IPR051807">
    <property type="entry name" value="Sec-metab_biosynth-assoc"/>
</dbReference>
<dbReference type="Gene3D" id="3.30.70.1060">
    <property type="entry name" value="Dimeric alpha+beta barrel"/>
    <property type="match status" value="1"/>
</dbReference>
<comment type="caution">
    <text evidence="3">The sequence shown here is derived from an EMBL/GenBank/DDBJ whole genome shotgun (WGS) entry which is preliminary data.</text>
</comment>
<dbReference type="AlphaFoldDB" id="A0A1S1MTZ9"/>
<dbReference type="RefSeq" id="WP_070986072.1">
    <property type="nucleotide sequence ID" value="NZ_MKJU01000027.1"/>
</dbReference>
<dbReference type="OrthoDB" id="9797014at2"/>
<dbReference type="PANTHER" id="PTHR33606">
    <property type="entry name" value="PROTEIN YCII"/>
    <property type="match status" value="1"/>
</dbReference>
<evidence type="ECO:0000259" key="2">
    <source>
        <dbReference type="Pfam" id="PF03795"/>
    </source>
</evidence>
<accession>A0A1S1MTZ9</accession>